<dbReference type="Gene3D" id="3.30.2010.20">
    <property type="match status" value="1"/>
</dbReference>
<evidence type="ECO:0000313" key="1">
    <source>
        <dbReference type="EMBL" id="HIV26928.1"/>
    </source>
</evidence>
<dbReference type="InterPro" id="IPR010428">
    <property type="entry name" value="Zincin_1"/>
</dbReference>
<dbReference type="CDD" id="cd12953">
    <property type="entry name" value="MMP_TTHA0227"/>
    <property type="match status" value="1"/>
</dbReference>
<protein>
    <submittedName>
        <fullName evidence="1">Metallopeptidase family protein</fullName>
    </submittedName>
</protein>
<dbReference type="EMBL" id="DVOT01000056">
    <property type="protein sequence ID" value="HIV26928.1"/>
    <property type="molecule type" value="Genomic_DNA"/>
</dbReference>
<organism evidence="1 2">
    <name type="scientific">Candidatus Ornithocaccomicrobium faecavium</name>
    <dbReference type="NCBI Taxonomy" id="2840890"/>
    <lineage>
        <taxon>Bacteria</taxon>
        <taxon>Bacillati</taxon>
        <taxon>Bacillota</taxon>
        <taxon>Clostridia</taxon>
        <taxon>Candidatus Ornithocaccomicrobium</taxon>
    </lineage>
</organism>
<dbReference type="SUPFAM" id="SSF55486">
    <property type="entry name" value="Metalloproteases ('zincins'), catalytic domain"/>
    <property type="match status" value="1"/>
</dbReference>
<comment type="caution">
    <text evidence="1">The sequence shown here is derived from an EMBL/GenBank/DDBJ whole genome shotgun (WGS) entry which is preliminary data.</text>
</comment>
<proteinExistence type="predicted"/>
<reference evidence="1" key="1">
    <citation type="submission" date="2020-10" db="EMBL/GenBank/DDBJ databases">
        <authorList>
            <person name="Gilroy R."/>
        </authorList>
    </citation>
    <scope>NUCLEOTIDE SEQUENCE</scope>
    <source>
        <strain evidence="1">CHK183-6373</strain>
    </source>
</reference>
<name>A0A9D1P5D1_9FIRM</name>
<evidence type="ECO:0000313" key="2">
    <source>
        <dbReference type="Proteomes" id="UP000886884"/>
    </source>
</evidence>
<dbReference type="Proteomes" id="UP000886884">
    <property type="component" value="Unassembled WGS sequence"/>
</dbReference>
<reference evidence="1" key="2">
    <citation type="journal article" date="2021" name="PeerJ">
        <title>Extensive microbial diversity within the chicken gut microbiome revealed by metagenomics and culture.</title>
        <authorList>
            <person name="Gilroy R."/>
            <person name="Ravi A."/>
            <person name="Getino M."/>
            <person name="Pursley I."/>
            <person name="Horton D.L."/>
            <person name="Alikhan N.F."/>
            <person name="Baker D."/>
            <person name="Gharbi K."/>
            <person name="Hall N."/>
            <person name="Watson M."/>
            <person name="Adriaenssens E.M."/>
            <person name="Foster-Nyarko E."/>
            <person name="Jarju S."/>
            <person name="Secka A."/>
            <person name="Antonio M."/>
            <person name="Oren A."/>
            <person name="Chaudhuri R.R."/>
            <person name="La Ragione R."/>
            <person name="Hildebrand F."/>
            <person name="Pallen M.J."/>
        </authorList>
    </citation>
    <scope>NUCLEOTIDE SEQUENCE</scope>
    <source>
        <strain evidence="1">CHK183-6373</strain>
    </source>
</reference>
<accession>A0A9D1P5D1</accession>
<gene>
    <name evidence="1" type="ORF">IAA64_03085</name>
</gene>
<dbReference type="InterPro" id="IPR038555">
    <property type="entry name" value="Zincin_1_sf"/>
</dbReference>
<dbReference type="AlphaFoldDB" id="A0A9D1P5D1"/>
<sequence length="140" mass="16424">MDIREFQELLGDMLDELPEPFFDELNGGVIVSPRAKENPHSQGGDLYILGEYHRSHSMGNQIVIYYGSFMRLYGNAPAQKLEDELRAVLRHEFRHHMENRAGERGLEIEDERWLREYLDMRACRVRICYRKGKIAGIRKG</sequence>
<dbReference type="Pfam" id="PF06262">
    <property type="entry name" value="Zincin_1"/>
    <property type="match status" value="1"/>
</dbReference>